<evidence type="ECO:0000313" key="7">
    <source>
        <dbReference type="EMBL" id="PWV61700.1"/>
    </source>
</evidence>
<dbReference type="InterPro" id="IPR002994">
    <property type="entry name" value="Surf1/Shy1"/>
</dbReference>
<evidence type="ECO:0000256" key="1">
    <source>
        <dbReference type="ARBA" id="ARBA00004370"/>
    </source>
</evidence>
<keyword evidence="6" id="KW-1003">Cell membrane</keyword>
<evidence type="ECO:0000256" key="2">
    <source>
        <dbReference type="ARBA" id="ARBA00007165"/>
    </source>
</evidence>
<evidence type="ECO:0000313" key="8">
    <source>
        <dbReference type="Proteomes" id="UP000246569"/>
    </source>
</evidence>
<evidence type="ECO:0000256" key="3">
    <source>
        <dbReference type="ARBA" id="ARBA00022692"/>
    </source>
</evidence>
<dbReference type="RefSeq" id="WP_110018484.1">
    <property type="nucleotide sequence ID" value="NZ_QGTJ01000005.1"/>
</dbReference>
<accession>A0A317N053</accession>
<evidence type="ECO:0000256" key="6">
    <source>
        <dbReference type="RuleBase" id="RU363076"/>
    </source>
</evidence>
<organism evidence="7 8">
    <name type="scientific">Plasticicumulans acidivorans</name>
    <dbReference type="NCBI Taxonomy" id="886464"/>
    <lineage>
        <taxon>Bacteria</taxon>
        <taxon>Pseudomonadati</taxon>
        <taxon>Pseudomonadota</taxon>
        <taxon>Gammaproteobacteria</taxon>
        <taxon>Candidatus Competibacteraceae</taxon>
        <taxon>Plasticicumulans</taxon>
    </lineage>
</organism>
<dbReference type="EMBL" id="QGTJ01000005">
    <property type="protein sequence ID" value="PWV61700.1"/>
    <property type="molecule type" value="Genomic_DNA"/>
</dbReference>
<name>A0A317N053_9GAMM</name>
<reference evidence="7 8" key="1">
    <citation type="submission" date="2018-05" db="EMBL/GenBank/DDBJ databases">
        <title>Genomic Encyclopedia of Type Strains, Phase IV (KMG-IV): sequencing the most valuable type-strain genomes for metagenomic binning, comparative biology and taxonomic classification.</title>
        <authorList>
            <person name="Goeker M."/>
        </authorList>
    </citation>
    <scope>NUCLEOTIDE SEQUENCE [LARGE SCALE GENOMIC DNA]</scope>
    <source>
        <strain evidence="7 8">DSM 23606</strain>
    </source>
</reference>
<dbReference type="PROSITE" id="PS50895">
    <property type="entry name" value="SURF1"/>
    <property type="match status" value="1"/>
</dbReference>
<dbReference type="OrthoDB" id="9789940at2"/>
<protein>
    <recommendedName>
        <fullName evidence="6">SURF1-like protein</fullName>
    </recommendedName>
</protein>
<comment type="similarity">
    <text evidence="2 6">Belongs to the SURF1 family.</text>
</comment>
<sequence length="247" mass="26633">MSAAKSAWRWLAAALLLSACFGALGVWQLQRAAEKTARQAEWAARPSLPVLALGSTDVADAQLRFRRAQGRGRYLAGHEFLLLNRPHAGRNGFEVYTPFEMTGGAALLLVDRGWIESARVSQLPAVPPPPAESLLISGLLAEPANPGLRLGTIEAAGVWPRAVTWLDTDAAARALGRPVLGAVLLLDAAQPGGFLREWQVEIDGFGPQRHQAYAFQWFALALTVLVTWYALNRRRASASGEGESVCT</sequence>
<keyword evidence="3 6" id="KW-0812">Transmembrane</keyword>
<proteinExistence type="inferred from homology"/>
<dbReference type="Pfam" id="PF02104">
    <property type="entry name" value="SURF1"/>
    <property type="match status" value="1"/>
</dbReference>
<comment type="caution">
    <text evidence="6">Lacks conserved residue(s) required for the propagation of feature annotation.</text>
</comment>
<dbReference type="GO" id="GO:0005886">
    <property type="term" value="C:plasma membrane"/>
    <property type="evidence" value="ECO:0007669"/>
    <property type="project" value="UniProtKB-SubCell"/>
</dbReference>
<evidence type="ECO:0000256" key="4">
    <source>
        <dbReference type="ARBA" id="ARBA00022989"/>
    </source>
</evidence>
<dbReference type="PANTHER" id="PTHR23427">
    <property type="entry name" value="SURFEIT LOCUS PROTEIN"/>
    <property type="match status" value="1"/>
</dbReference>
<dbReference type="Proteomes" id="UP000246569">
    <property type="component" value="Unassembled WGS sequence"/>
</dbReference>
<comment type="subcellular location">
    <subcellularLocation>
        <location evidence="6">Cell membrane</location>
        <topology evidence="6">Multi-pass membrane protein</topology>
    </subcellularLocation>
    <subcellularLocation>
        <location evidence="1">Membrane</location>
    </subcellularLocation>
</comment>
<keyword evidence="8" id="KW-1185">Reference proteome</keyword>
<evidence type="ECO:0000256" key="5">
    <source>
        <dbReference type="ARBA" id="ARBA00023136"/>
    </source>
</evidence>
<gene>
    <name evidence="7" type="ORF">C7443_105128</name>
</gene>
<comment type="caution">
    <text evidence="7">The sequence shown here is derived from an EMBL/GenBank/DDBJ whole genome shotgun (WGS) entry which is preliminary data.</text>
</comment>
<dbReference type="PROSITE" id="PS51257">
    <property type="entry name" value="PROKAR_LIPOPROTEIN"/>
    <property type="match status" value="1"/>
</dbReference>
<keyword evidence="5 6" id="KW-0472">Membrane</keyword>
<feature type="transmembrane region" description="Helical" evidence="6">
    <location>
        <begin position="213"/>
        <end position="231"/>
    </location>
</feature>
<keyword evidence="4 6" id="KW-1133">Transmembrane helix</keyword>
<dbReference type="CDD" id="cd06662">
    <property type="entry name" value="SURF1"/>
    <property type="match status" value="1"/>
</dbReference>
<dbReference type="InterPro" id="IPR045214">
    <property type="entry name" value="Surf1/Surf4"/>
</dbReference>
<dbReference type="PANTHER" id="PTHR23427:SF2">
    <property type="entry name" value="SURFEIT LOCUS PROTEIN 1"/>
    <property type="match status" value="1"/>
</dbReference>
<dbReference type="AlphaFoldDB" id="A0A317N053"/>